<organism evidence="7 8">
    <name type="scientific">Acinetobacter shaoyimingii</name>
    <dbReference type="NCBI Taxonomy" id="2715164"/>
    <lineage>
        <taxon>Bacteria</taxon>
        <taxon>Pseudomonadati</taxon>
        <taxon>Pseudomonadota</taxon>
        <taxon>Gammaproteobacteria</taxon>
        <taxon>Moraxellales</taxon>
        <taxon>Moraxellaceae</taxon>
        <taxon>Acinetobacter</taxon>
    </lineage>
</organism>
<evidence type="ECO:0000256" key="3">
    <source>
        <dbReference type="ARBA" id="ARBA00022989"/>
    </source>
</evidence>
<feature type="transmembrane region" description="Helical" evidence="5">
    <location>
        <begin position="212"/>
        <end position="232"/>
    </location>
</feature>
<feature type="transmembrane region" description="Helical" evidence="5">
    <location>
        <begin position="122"/>
        <end position="142"/>
    </location>
</feature>
<feature type="transmembrane region" description="Helical" evidence="5">
    <location>
        <begin position="7"/>
        <end position="29"/>
    </location>
</feature>
<dbReference type="EMBL" id="CP049801">
    <property type="protein sequence ID" value="QIO05433.1"/>
    <property type="molecule type" value="Genomic_DNA"/>
</dbReference>
<evidence type="ECO:0000256" key="5">
    <source>
        <dbReference type="SAM" id="Phobius"/>
    </source>
</evidence>
<proteinExistence type="predicted"/>
<dbReference type="PANTHER" id="PTHR32322:SF14">
    <property type="entry name" value="PROTEIN PAGO"/>
    <property type="match status" value="1"/>
</dbReference>
<keyword evidence="8" id="KW-1185">Reference proteome</keyword>
<feature type="domain" description="EamA" evidence="6">
    <location>
        <begin position="149"/>
        <end position="285"/>
    </location>
</feature>
<feature type="transmembrane region" description="Helical" evidence="5">
    <location>
        <begin position="35"/>
        <end position="55"/>
    </location>
</feature>
<feature type="transmembrane region" description="Helical" evidence="5">
    <location>
        <begin position="94"/>
        <end position="115"/>
    </location>
</feature>
<dbReference type="GO" id="GO:0016020">
    <property type="term" value="C:membrane"/>
    <property type="evidence" value="ECO:0007669"/>
    <property type="project" value="UniProtKB-SubCell"/>
</dbReference>
<dbReference type="RefSeq" id="WP_166222502.1">
    <property type="nucleotide sequence ID" value="NZ_CP049801.1"/>
</dbReference>
<accession>A0A6G8RUP3</accession>
<feature type="transmembrane region" description="Helical" evidence="5">
    <location>
        <begin position="67"/>
        <end position="88"/>
    </location>
</feature>
<evidence type="ECO:0000256" key="2">
    <source>
        <dbReference type="ARBA" id="ARBA00022692"/>
    </source>
</evidence>
<protein>
    <submittedName>
        <fullName evidence="7">EamA family transporter</fullName>
    </submittedName>
</protein>
<dbReference type="InterPro" id="IPR050638">
    <property type="entry name" value="AA-Vitamin_Transporters"/>
</dbReference>
<keyword evidence="4 5" id="KW-0472">Membrane</keyword>
<feature type="transmembrane region" description="Helical" evidence="5">
    <location>
        <begin position="267"/>
        <end position="286"/>
    </location>
</feature>
<dbReference type="InterPro" id="IPR037185">
    <property type="entry name" value="EmrE-like"/>
</dbReference>
<dbReference type="KEGG" id="asha:G8E00_05435"/>
<sequence>MPSKASIVMTYALLVFIWATTPLAIVWSVSDLYPLWALLFRFFIALPIILILLLTFRAKLPFDRLSIHSYIAGACSFIVAQIFVYLATPYLSSGIIALMFGLAPIIAGLIGHFAFSIHLHRLQWLGMLIAVSGLSIICLGGSNQNVHPTGIVLMLISVSIYCASIFWIKKVNAPLQPISQATGSILISCIFSLLMLPFIWQHAPDHLPHFKSLSGLLYSSIMASVFAMLCYFKLVKNVQATTMSLTTVLTPMIALFFGAFLNNEKLTVMIFMGALVLVFGLVVYFYRDLKAHDKFNKRISAKKQ</sequence>
<feature type="transmembrane region" description="Helical" evidence="5">
    <location>
        <begin position="244"/>
        <end position="261"/>
    </location>
</feature>
<evidence type="ECO:0000256" key="4">
    <source>
        <dbReference type="ARBA" id="ARBA00023136"/>
    </source>
</evidence>
<keyword evidence="2 5" id="KW-0812">Transmembrane</keyword>
<reference evidence="7 8" key="1">
    <citation type="submission" date="2020-03" db="EMBL/GenBank/DDBJ databases">
        <authorList>
            <person name="Zhu W."/>
        </authorList>
    </citation>
    <scope>NUCLEOTIDE SEQUENCE [LARGE SCALE GENOMIC DNA]</scope>
    <source>
        <strain evidence="7 8">323-1</strain>
    </source>
</reference>
<comment type="subcellular location">
    <subcellularLocation>
        <location evidence="1">Membrane</location>
        <topology evidence="1">Multi-pass membrane protein</topology>
    </subcellularLocation>
</comment>
<evidence type="ECO:0000313" key="8">
    <source>
        <dbReference type="Proteomes" id="UP000502297"/>
    </source>
</evidence>
<dbReference type="AlphaFoldDB" id="A0A6G8RUP3"/>
<evidence type="ECO:0000259" key="6">
    <source>
        <dbReference type="Pfam" id="PF00892"/>
    </source>
</evidence>
<dbReference type="InterPro" id="IPR000620">
    <property type="entry name" value="EamA_dom"/>
</dbReference>
<dbReference type="SUPFAM" id="SSF103481">
    <property type="entry name" value="Multidrug resistance efflux transporter EmrE"/>
    <property type="match status" value="2"/>
</dbReference>
<evidence type="ECO:0000313" key="7">
    <source>
        <dbReference type="EMBL" id="QIO05433.1"/>
    </source>
</evidence>
<evidence type="ECO:0000256" key="1">
    <source>
        <dbReference type="ARBA" id="ARBA00004141"/>
    </source>
</evidence>
<feature type="transmembrane region" description="Helical" evidence="5">
    <location>
        <begin position="148"/>
        <end position="168"/>
    </location>
</feature>
<feature type="transmembrane region" description="Helical" evidence="5">
    <location>
        <begin position="180"/>
        <end position="200"/>
    </location>
</feature>
<gene>
    <name evidence="7" type="ORF">G8E00_05435</name>
</gene>
<feature type="domain" description="EamA" evidence="6">
    <location>
        <begin position="10"/>
        <end position="137"/>
    </location>
</feature>
<dbReference type="Proteomes" id="UP000502297">
    <property type="component" value="Chromosome"/>
</dbReference>
<dbReference type="Pfam" id="PF00892">
    <property type="entry name" value="EamA"/>
    <property type="match status" value="2"/>
</dbReference>
<keyword evidence="3 5" id="KW-1133">Transmembrane helix</keyword>
<dbReference type="PANTHER" id="PTHR32322">
    <property type="entry name" value="INNER MEMBRANE TRANSPORTER"/>
    <property type="match status" value="1"/>
</dbReference>
<name>A0A6G8RUP3_9GAMM</name>